<evidence type="ECO:0000259" key="3">
    <source>
        <dbReference type="Pfam" id="PF16761"/>
    </source>
</evidence>
<dbReference type="GO" id="GO:0030466">
    <property type="term" value="P:silent mating-type cassette heterochromatin formation"/>
    <property type="evidence" value="ECO:0007669"/>
    <property type="project" value="TreeGrafter"/>
</dbReference>
<evidence type="ECO:0000256" key="1">
    <source>
        <dbReference type="SAM" id="MobiDB-lite"/>
    </source>
</evidence>
<dbReference type="InterPro" id="IPR018839">
    <property type="entry name" value="Tscrpt-silencing_Clr2_C"/>
</dbReference>
<dbReference type="InterPro" id="IPR031915">
    <property type="entry name" value="Clr2_N"/>
</dbReference>
<name>A0A9P3PVE7_LYOSH</name>
<dbReference type="GO" id="GO:0070824">
    <property type="term" value="C:SHREC complex"/>
    <property type="evidence" value="ECO:0007669"/>
    <property type="project" value="InterPro"/>
</dbReference>
<feature type="domain" description="Cryptic loci regulator 2 N-terminal" evidence="3">
    <location>
        <begin position="82"/>
        <end position="148"/>
    </location>
</feature>
<gene>
    <name evidence="4" type="ORF">LshimejAT787_1005410</name>
</gene>
<feature type="region of interest" description="Disordered" evidence="1">
    <location>
        <begin position="613"/>
        <end position="691"/>
    </location>
</feature>
<dbReference type="Pfam" id="PF10383">
    <property type="entry name" value="Clr2"/>
    <property type="match status" value="1"/>
</dbReference>
<comment type="caution">
    <text evidence="4">The sequence shown here is derived from an EMBL/GenBank/DDBJ whole genome shotgun (WGS) entry which is preliminary data.</text>
</comment>
<dbReference type="PANTHER" id="PTHR38046">
    <property type="entry name" value="CRYPTIC LOCI REGULATOR 2"/>
    <property type="match status" value="1"/>
</dbReference>
<dbReference type="Pfam" id="PF16761">
    <property type="entry name" value="Clr2_transil"/>
    <property type="match status" value="1"/>
</dbReference>
<feature type="compositionally biased region" description="Pro residues" evidence="1">
    <location>
        <begin position="641"/>
        <end position="657"/>
    </location>
</feature>
<dbReference type="AlphaFoldDB" id="A0A9P3PVE7"/>
<dbReference type="GO" id="GO:0031934">
    <property type="term" value="C:mating-type region heterochromatin"/>
    <property type="evidence" value="ECO:0007669"/>
    <property type="project" value="TreeGrafter"/>
</dbReference>
<feature type="compositionally biased region" description="Polar residues" evidence="1">
    <location>
        <begin position="444"/>
        <end position="460"/>
    </location>
</feature>
<evidence type="ECO:0000313" key="5">
    <source>
        <dbReference type="Proteomes" id="UP001063166"/>
    </source>
</evidence>
<organism evidence="4 5">
    <name type="scientific">Lyophyllum shimeji</name>
    <name type="common">Hon-shimeji</name>
    <name type="synonym">Tricholoma shimeji</name>
    <dbReference type="NCBI Taxonomy" id="47721"/>
    <lineage>
        <taxon>Eukaryota</taxon>
        <taxon>Fungi</taxon>
        <taxon>Dikarya</taxon>
        <taxon>Basidiomycota</taxon>
        <taxon>Agaricomycotina</taxon>
        <taxon>Agaricomycetes</taxon>
        <taxon>Agaricomycetidae</taxon>
        <taxon>Agaricales</taxon>
        <taxon>Tricholomatineae</taxon>
        <taxon>Lyophyllaceae</taxon>
        <taxon>Lyophyllum</taxon>
    </lineage>
</organism>
<dbReference type="EMBL" id="BRPK01000010">
    <property type="protein sequence ID" value="GLB41941.1"/>
    <property type="molecule type" value="Genomic_DNA"/>
</dbReference>
<feature type="region of interest" description="Disordered" evidence="1">
    <location>
        <begin position="423"/>
        <end position="463"/>
    </location>
</feature>
<feature type="region of interest" description="Disordered" evidence="1">
    <location>
        <begin position="281"/>
        <end position="303"/>
    </location>
</feature>
<dbReference type="InterPro" id="IPR038986">
    <property type="entry name" value="Clr2"/>
</dbReference>
<sequence length="830" mass="92022">MSARRVSDKTVELPKNPIYIEFERSDGDASQWPRNTTRIVDKDGEVNYMQPLDLDSAPALKWRMGTAQGIAVATNMSPSKDYILRDWPAGYAFFDHHKGKADSPRHDLYLFGRAGGNKFRSINEFIPHAIWLYQDKTMDPSNCQCKYCQKKSQKEVTASLAPGILRVTHGTPTPTCVRVSRRKAHREAVTRAPREKVYAAVQKAPIPALARSPHVHPKATMLVERNSDLRAVFSKTGMKLRRWYRTGELLWCALNPPIKGPNNIVIEFWPGIVDEVKLKTQPIPRQTESPTRPPLENKNGEDLVIDDAGGPVPWTVRQSYEYRMRLLAVSHTYLIPDDKVLPYQAHVPSNELIEALKAFPVECLNFDREVLSRFNPCPNGTAPKFEDAVAPYAMAVEIGSRLSGYWCLTDEWAFEYHALTTTPPHPSPPASSGAPSLQAAIQAASDSNAQSISTPLSAPSSDRVKYDLHAREHPNVSGPSSDRSSVETQRLAARVLGKVASYPAPGTPPNSQMRFQGLWWGAERIWVDEFVRLKVPRRCIAPKGAENILPPAPAGKHAVEACAKAGTDPSEVGASSRGVFMRLDGLYVVEARQSDGTTRKECRASGMLYELADRDWEEPDASQSAARTDAPSDSENAPAPAFIPAPSPLNPRIPPRPDSAAAIPPTLPTTEESPTPKPLFPSSQLSQPSSSAHYLLPEPPEGFVFRPILTEGHEAVLSLSFISGRYYPRILSHPLLQRTIDTALSNPLEKGGILESNNLWALEGLAAGFYNSVDPVQYKPSRHKMVEDADNAALRDLELHKQERMRELEVDADMEEEEELGYPYAMDIDH</sequence>
<evidence type="ECO:0000313" key="4">
    <source>
        <dbReference type="EMBL" id="GLB41941.1"/>
    </source>
</evidence>
<keyword evidence="5" id="KW-1185">Reference proteome</keyword>
<accession>A0A9P3PVE7</accession>
<reference evidence="4" key="1">
    <citation type="submission" date="2022-07" db="EMBL/GenBank/DDBJ databases">
        <title>The genome of Lyophyllum shimeji provides insight into the initial evolution of ectomycorrhizal fungal genome.</title>
        <authorList>
            <person name="Kobayashi Y."/>
            <person name="Shibata T."/>
            <person name="Hirakawa H."/>
            <person name="Shigenobu S."/>
            <person name="Nishiyama T."/>
            <person name="Yamada A."/>
            <person name="Hasebe M."/>
            <person name="Kawaguchi M."/>
        </authorList>
    </citation>
    <scope>NUCLEOTIDE SEQUENCE</scope>
    <source>
        <strain evidence="4">AT787</strain>
    </source>
</reference>
<feature type="domain" description="Cryptic loci regulator 2 C-terminal" evidence="2">
    <location>
        <begin position="515"/>
        <end position="636"/>
    </location>
</feature>
<evidence type="ECO:0000259" key="2">
    <source>
        <dbReference type="Pfam" id="PF10383"/>
    </source>
</evidence>
<dbReference type="GO" id="GO:0033553">
    <property type="term" value="C:rDNA heterochromatin"/>
    <property type="evidence" value="ECO:0007669"/>
    <property type="project" value="TreeGrafter"/>
</dbReference>
<feature type="compositionally biased region" description="Polar residues" evidence="1">
    <location>
        <begin position="621"/>
        <end position="635"/>
    </location>
</feature>
<dbReference type="Proteomes" id="UP001063166">
    <property type="component" value="Unassembled WGS sequence"/>
</dbReference>
<proteinExistence type="predicted"/>
<protein>
    <submittedName>
        <fullName evidence="4">Transcription-silencing protein Clr2</fullName>
    </submittedName>
</protein>
<feature type="compositionally biased region" description="Low complexity" evidence="1">
    <location>
        <begin position="430"/>
        <end position="440"/>
    </location>
</feature>
<dbReference type="OrthoDB" id="2421327at2759"/>
<dbReference type="PANTHER" id="PTHR38046:SF1">
    <property type="entry name" value="CRYPTIC LOCI REGULATOR 2"/>
    <property type="match status" value="1"/>
</dbReference>
<feature type="compositionally biased region" description="Low complexity" evidence="1">
    <location>
        <begin position="680"/>
        <end position="691"/>
    </location>
</feature>